<name>A0A164A346_9BRAD</name>
<evidence type="ECO:0000259" key="1">
    <source>
        <dbReference type="Pfam" id="PF00144"/>
    </source>
</evidence>
<dbReference type="InterPro" id="IPR001466">
    <property type="entry name" value="Beta-lactam-related"/>
</dbReference>
<dbReference type="InterPro" id="IPR012338">
    <property type="entry name" value="Beta-lactam/transpept-like"/>
</dbReference>
<accession>A0A164A346</accession>
<dbReference type="PANTHER" id="PTHR43283:SF7">
    <property type="entry name" value="BETA-LACTAMASE-RELATED DOMAIN-CONTAINING PROTEIN"/>
    <property type="match status" value="1"/>
</dbReference>
<gene>
    <name evidence="2" type="ORF">A4A58_23900</name>
</gene>
<dbReference type="Proteomes" id="UP000076574">
    <property type="component" value="Unassembled WGS sequence"/>
</dbReference>
<dbReference type="InterPro" id="IPR050789">
    <property type="entry name" value="Diverse_Enzym_Activities"/>
</dbReference>
<dbReference type="EMBL" id="LVYV01000005">
    <property type="protein sequence ID" value="KZD24190.1"/>
    <property type="molecule type" value="Genomic_DNA"/>
</dbReference>
<reference evidence="2 3" key="1">
    <citation type="submission" date="2016-03" db="EMBL/GenBank/DDBJ databases">
        <title>Microsymbionts genomes from the relict species Vavilovia formosa (Stev.) Fed.</title>
        <authorList>
            <person name="Kopat V."/>
            <person name="Chirak E."/>
            <person name="Kimeklis A."/>
            <person name="Andronov E."/>
        </authorList>
    </citation>
    <scope>NUCLEOTIDE SEQUENCE [LARGE SCALE GENOMIC DNA]</scope>
    <source>
        <strain evidence="2 3">Vaf07</strain>
    </source>
</reference>
<keyword evidence="3" id="KW-1185">Reference proteome</keyword>
<dbReference type="SUPFAM" id="SSF56601">
    <property type="entry name" value="beta-lactamase/transpeptidase-like"/>
    <property type="match status" value="1"/>
</dbReference>
<dbReference type="Gene3D" id="3.40.710.10">
    <property type="entry name" value="DD-peptidase/beta-lactamase superfamily"/>
    <property type="match status" value="1"/>
</dbReference>
<dbReference type="PANTHER" id="PTHR43283">
    <property type="entry name" value="BETA-LACTAMASE-RELATED"/>
    <property type="match status" value="1"/>
</dbReference>
<sequence length="508" mass="55230">MLGLGMFAVAFCSAGVIAEEGRAVVWPTQGWQTSTPEEQGVDPAALARLVESGARQSMDSILIVRHGKIVLDAYYAPYSADMPHVVNSVTKAVIGTLTSFALKDGLLTGTDQPVLPFFGERSILNLDDRKKAITLQGLLDMTSGLTWEEGLGEGPPLSVIDMERSRNWIEFILNRQMAATPGDGFNYNSGNPHMLSAILTKVTGMSTEDYAKARLFGPLGITAWKWRRDPQGVSTGGYGLALHPRDMAKFGYLYLRNGEWEGKPLVPRDWIDKVNHATVDMHLSFAPAWRYSNFFWALPDSNVYWASGYHCQLIVVYPALDLVAVTTGRNGCAVTALLPSIAASIKSETAIQPDTAGTERLASAIRAISTEKPSEVGPTPEIASTISGKTYAFARNPLGVKSLTLTLVGPNPHYDFELYSRNSARPPEMISGPIGLDGLYRKGKDTPYGPLAVKGRWLDDHAFEVERINIGASELSRKWTLSFDGDKVSLRGKNFEGVDVAIDGQSGG</sequence>
<evidence type="ECO:0000313" key="2">
    <source>
        <dbReference type="EMBL" id="KZD24190.1"/>
    </source>
</evidence>
<comment type="caution">
    <text evidence="2">The sequence shown here is derived from an EMBL/GenBank/DDBJ whole genome shotgun (WGS) entry which is preliminary data.</text>
</comment>
<evidence type="ECO:0000313" key="3">
    <source>
        <dbReference type="Proteomes" id="UP000076574"/>
    </source>
</evidence>
<dbReference type="AlphaFoldDB" id="A0A164A346"/>
<protein>
    <recommendedName>
        <fullName evidence="1">Beta-lactamase-related domain-containing protein</fullName>
    </recommendedName>
</protein>
<organism evidence="2 3">
    <name type="scientific">Tardiphaga robiniae</name>
    <dbReference type="NCBI Taxonomy" id="943830"/>
    <lineage>
        <taxon>Bacteria</taxon>
        <taxon>Pseudomonadati</taxon>
        <taxon>Pseudomonadota</taxon>
        <taxon>Alphaproteobacteria</taxon>
        <taxon>Hyphomicrobiales</taxon>
        <taxon>Nitrobacteraceae</taxon>
        <taxon>Tardiphaga</taxon>
    </lineage>
</organism>
<dbReference type="Pfam" id="PF00144">
    <property type="entry name" value="Beta-lactamase"/>
    <property type="match status" value="1"/>
</dbReference>
<feature type="domain" description="Beta-lactamase-related" evidence="1">
    <location>
        <begin position="60"/>
        <end position="325"/>
    </location>
</feature>
<dbReference type="STRING" id="943830.A4A58_23900"/>
<proteinExistence type="predicted"/>